<protein>
    <submittedName>
        <fullName evidence="1">Uncharacterized protein</fullName>
    </submittedName>
</protein>
<reference evidence="1 2" key="1">
    <citation type="submission" date="2021-07" db="EMBL/GenBank/DDBJ databases">
        <authorList>
            <person name="Palmer J.M."/>
        </authorList>
    </citation>
    <scope>NUCLEOTIDE SEQUENCE [LARGE SCALE GENOMIC DNA]</scope>
    <source>
        <strain evidence="1 2">AT_MEX2019</strain>
        <tissue evidence="1">Muscle</tissue>
    </source>
</reference>
<organism evidence="1 2">
    <name type="scientific">Ataeniobius toweri</name>
    <dbReference type="NCBI Taxonomy" id="208326"/>
    <lineage>
        <taxon>Eukaryota</taxon>
        <taxon>Metazoa</taxon>
        <taxon>Chordata</taxon>
        <taxon>Craniata</taxon>
        <taxon>Vertebrata</taxon>
        <taxon>Euteleostomi</taxon>
        <taxon>Actinopterygii</taxon>
        <taxon>Neopterygii</taxon>
        <taxon>Teleostei</taxon>
        <taxon>Neoteleostei</taxon>
        <taxon>Acanthomorphata</taxon>
        <taxon>Ovalentaria</taxon>
        <taxon>Atherinomorphae</taxon>
        <taxon>Cyprinodontiformes</taxon>
        <taxon>Goodeidae</taxon>
        <taxon>Ataeniobius</taxon>
    </lineage>
</organism>
<evidence type="ECO:0000313" key="1">
    <source>
        <dbReference type="EMBL" id="MED6245409.1"/>
    </source>
</evidence>
<name>A0ABU7B783_9TELE</name>
<keyword evidence="2" id="KW-1185">Reference proteome</keyword>
<accession>A0ABU7B783</accession>
<proteinExistence type="predicted"/>
<evidence type="ECO:0000313" key="2">
    <source>
        <dbReference type="Proteomes" id="UP001345963"/>
    </source>
</evidence>
<gene>
    <name evidence="1" type="ORF">ATANTOWER_002680</name>
</gene>
<comment type="caution">
    <text evidence="1">The sequence shown here is derived from an EMBL/GenBank/DDBJ whole genome shotgun (WGS) entry which is preliminary data.</text>
</comment>
<dbReference type="EMBL" id="JAHUTI010040613">
    <property type="protein sequence ID" value="MED6245409.1"/>
    <property type="molecule type" value="Genomic_DNA"/>
</dbReference>
<sequence>MEESQTSAEEYHQSFKACKQGKSKIKSAPDFLPLVENENLVASHASLFQGKLCIPKHKLSTAININNIFHLKALVKTPKVYRAGTK</sequence>
<dbReference type="Proteomes" id="UP001345963">
    <property type="component" value="Unassembled WGS sequence"/>
</dbReference>